<dbReference type="Proteomes" id="UP000240419">
    <property type="component" value="Unassembled WGS sequence"/>
</dbReference>
<feature type="domain" description="Response regulatory" evidence="20">
    <location>
        <begin position="1001"/>
        <end position="1114"/>
    </location>
</feature>
<dbReference type="PROSITE" id="PS50109">
    <property type="entry name" value="HIS_KIN"/>
    <property type="match status" value="1"/>
</dbReference>
<dbReference type="CDD" id="cd18773">
    <property type="entry name" value="PDC1_HK_sensor"/>
    <property type="match status" value="1"/>
</dbReference>
<dbReference type="SUPFAM" id="SSF55874">
    <property type="entry name" value="ATPase domain of HSP90 chaperone/DNA topoisomerase II/histidine kinase"/>
    <property type="match status" value="1"/>
</dbReference>
<dbReference type="PRINTS" id="PR00344">
    <property type="entry name" value="BCTRLSENSOR"/>
</dbReference>
<dbReference type="EMBL" id="PXZM01000003">
    <property type="protein sequence ID" value="PSJ99457.1"/>
    <property type="molecule type" value="Genomic_DNA"/>
</dbReference>
<evidence type="ECO:0000256" key="1">
    <source>
        <dbReference type="ARBA" id="ARBA00000085"/>
    </source>
</evidence>
<dbReference type="InterPro" id="IPR004358">
    <property type="entry name" value="Sig_transdc_His_kin-like_C"/>
</dbReference>
<keyword evidence="7" id="KW-0808">Transferase</keyword>
<name>A0A2P7VJR1_9BACL</name>
<evidence type="ECO:0000256" key="17">
    <source>
        <dbReference type="PROSITE-ProRule" id="PRU00169"/>
    </source>
</evidence>
<dbReference type="InterPro" id="IPR001789">
    <property type="entry name" value="Sig_transdc_resp-reg_receiver"/>
</dbReference>
<reference evidence="23 24" key="1">
    <citation type="submission" date="2018-03" db="EMBL/GenBank/DDBJ databases">
        <title>Brevisbacillus phylogenomics.</title>
        <authorList>
            <person name="Dunlap C."/>
        </authorList>
    </citation>
    <scope>NUCLEOTIDE SEQUENCE [LARGE SCALE GENOMIC DNA]</scope>
    <source>
        <strain evidence="23 24">NRRL NRS-1210</strain>
    </source>
</reference>
<dbReference type="SMART" id="SM00091">
    <property type="entry name" value="PAS"/>
    <property type="match status" value="2"/>
</dbReference>
<keyword evidence="9" id="KW-0547">Nucleotide-binding</keyword>
<dbReference type="InterPro" id="IPR000014">
    <property type="entry name" value="PAS"/>
</dbReference>
<comment type="subcellular location">
    <subcellularLocation>
        <location evidence="2">Cell membrane</location>
        <topology evidence="2">Multi-pass membrane protein</topology>
    </subcellularLocation>
</comment>
<dbReference type="Pfam" id="PF13426">
    <property type="entry name" value="PAS_9"/>
    <property type="match status" value="1"/>
</dbReference>
<comment type="catalytic activity">
    <reaction evidence="1">
        <text>ATP + protein L-histidine = ADP + protein N-phospho-L-histidine.</text>
        <dbReference type="EC" id="2.7.13.3"/>
    </reaction>
</comment>
<protein>
    <recommendedName>
        <fullName evidence="15">Circadian input-output histidine kinase CikA</fullName>
        <ecNumber evidence="4">2.7.13.3</ecNumber>
    </recommendedName>
</protein>
<dbReference type="SMART" id="SM00387">
    <property type="entry name" value="HATPase_c"/>
    <property type="match status" value="1"/>
</dbReference>
<dbReference type="PROSITE" id="PS50894">
    <property type="entry name" value="HPT"/>
    <property type="match status" value="1"/>
</dbReference>
<keyword evidence="24" id="KW-1185">Reference proteome</keyword>
<dbReference type="PANTHER" id="PTHR45339:SF1">
    <property type="entry name" value="HYBRID SIGNAL TRANSDUCTION HISTIDINE KINASE J"/>
    <property type="match status" value="1"/>
</dbReference>
<feature type="modified residue" description="4-aspartylphosphate" evidence="17">
    <location>
        <position position="1050"/>
    </location>
</feature>
<keyword evidence="14" id="KW-0472">Membrane</keyword>
<evidence type="ECO:0000259" key="22">
    <source>
        <dbReference type="PROSITE" id="PS50894"/>
    </source>
</evidence>
<dbReference type="Pfam" id="PF00072">
    <property type="entry name" value="Response_reg"/>
    <property type="match status" value="1"/>
</dbReference>
<accession>A0A2P7VJR1</accession>
<keyword evidence="12" id="KW-1133">Transmembrane helix</keyword>
<dbReference type="InterPro" id="IPR035965">
    <property type="entry name" value="PAS-like_dom_sf"/>
</dbReference>
<keyword evidence="8" id="KW-0812">Transmembrane</keyword>
<dbReference type="Pfam" id="PF00512">
    <property type="entry name" value="HisKA"/>
    <property type="match status" value="1"/>
</dbReference>
<comment type="similarity">
    <text evidence="3">In the N-terminal section; belongs to the phytochrome family.</text>
</comment>
<dbReference type="PANTHER" id="PTHR45339">
    <property type="entry name" value="HYBRID SIGNAL TRANSDUCTION HISTIDINE KINASE J"/>
    <property type="match status" value="1"/>
</dbReference>
<evidence type="ECO:0000256" key="16">
    <source>
        <dbReference type="PROSITE-ProRule" id="PRU00110"/>
    </source>
</evidence>
<evidence type="ECO:0000256" key="14">
    <source>
        <dbReference type="ARBA" id="ARBA00023136"/>
    </source>
</evidence>
<dbReference type="InterPro" id="IPR013767">
    <property type="entry name" value="PAS_fold"/>
</dbReference>
<dbReference type="PROSITE" id="PS50112">
    <property type="entry name" value="PAS"/>
    <property type="match status" value="1"/>
</dbReference>
<evidence type="ECO:0000256" key="7">
    <source>
        <dbReference type="ARBA" id="ARBA00022679"/>
    </source>
</evidence>
<evidence type="ECO:0000256" key="8">
    <source>
        <dbReference type="ARBA" id="ARBA00022692"/>
    </source>
</evidence>
<sequence length="1247" mass="141615">MPRICEGVMFRLLRKRMIIIFLINAVLSFAGIKCAKYLISTQHQIHQTELESFMLVMDATEKTSSWLFARITELETAGKLFDNHDPTERRLDDFTRMILDSDETYLSLEFFDRNGNEMLRDGSSKNIKSTAHFQEALNGRTTLSDPYQDENDNHCVEIAAPILDYQQQVVGAAIATLSLQKAFSAFSSIEGVPEDSQMWLLIQPTTVLIDSTQGSIARQLNHLLYTELKEALEQHVRSEGNYGQFDLSQDVRMYYAQVPNTNWYQGLALPIEEWDIPLITVWLDHAEGILLAELVLSSLFIFGMYHGRQQHSRNQNQIRKETDDVSPGSVGENPPLTRIHDLLEPYDSYIHHHHYVMIVTDRDFLIRSFNKRAEDVLGYSSEEVLRKETPLLWLDNQQLVERASFYSKEYGRKVDADCHAFVFPSCKGFPVDTEWLWKTRNGDSVTVVANVSPMMSSNGAIKGYVILARETKINESTRDRLFNIAENARDIIATFDANCDMFYINQAGLKFLGINQLRDENKSLMYYFSDKTKKLIQDGLNIAEQKGHWVHESEFNSPLGKSIVISQVIVPHFPNDGGEVFFSTIIRDISELKRIQAELINAKQEADEANHAKGVFLAKMSHEIRTPLNGIIGLSQLLQMTSLNELQEEYLRKIMDSSSLLFQIITDILDYSKIEAEMFSLECKEFQLEEIIQQLSGPLSVLLGNKPVDLLVEIDDHVPNTITGDSLRLAQVLLNLLSNAIKFTDEGMIELTVRKIEDAYKEFKLEFVIRDTGIGIRPEIMNKLFQPFVQAEEATTWYQSGTGLGLVIAKDITDAMGGTIKCNSKPTIGTEFNIILPFEKSTKELRQPFFLPVRILVAEENERVRDSLIKAFSPLCNQIIGTDTWLGAIQCMETQTFDVLIVDGELAYEKSNPLLTWLPMIMEGMRDDMRTIAYTTLEGRGIIQQLPVQHRPDKVLVKPVTSLCLTQAVAAVCSLDYFEESSPENEDEAQKAPPVPGDRVHLLLVEDNKINQIVIQHLLEAHGYKVTIAETGRQALQILEKEVFDGILMDLHVPEMNGLETAKRIRKDSRFSQITIILLTADITQQLSLHKEFNDVLYKPVNPSQLIEALPIHLKVNPRKSNSSEWRDKTNLVFSPELGIDVREALDRLDGKTHIYKRMLQVFQKEYETFFERLTKCVSIHDYALALHMLHALKGAAANLGAIELIDAVAVAEKTIADSADLTTVLEHLQDSLNKALTACTWLLEQL</sequence>
<dbReference type="GO" id="GO:0000155">
    <property type="term" value="F:phosphorelay sensor kinase activity"/>
    <property type="evidence" value="ECO:0007669"/>
    <property type="project" value="InterPro"/>
</dbReference>
<evidence type="ECO:0000256" key="6">
    <source>
        <dbReference type="ARBA" id="ARBA00022553"/>
    </source>
</evidence>
<keyword evidence="6 17" id="KW-0597">Phosphoprotein</keyword>
<dbReference type="Pfam" id="PF00989">
    <property type="entry name" value="PAS"/>
    <property type="match status" value="1"/>
</dbReference>
<dbReference type="PROSITE" id="PS50110">
    <property type="entry name" value="RESPONSE_REGULATORY"/>
    <property type="match status" value="2"/>
</dbReference>
<evidence type="ECO:0000256" key="10">
    <source>
        <dbReference type="ARBA" id="ARBA00022777"/>
    </source>
</evidence>
<dbReference type="SUPFAM" id="SSF47384">
    <property type="entry name" value="Homodimeric domain of signal transducing histidine kinase"/>
    <property type="match status" value="1"/>
</dbReference>
<dbReference type="Gene3D" id="3.40.50.2300">
    <property type="match status" value="2"/>
</dbReference>
<dbReference type="Gene3D" id="3.30.565.10">
    <property type="entry name" value="Histidine kinase-like ATPase, C-terminal domain"/>
    <property type="match status" value="1"/>
</dbReference>
<dbReference type="Gene3D" id="1.10.287.130">
    <property type="match status" value="1"/>
</dbReference>
<dbReference type="SUPFAM" id="SSF52172">
    <property type="entry name" value="CheY-like"/>
    <property type="match status" value="2"/>
</dbReference>
<dbReference type="GO" id="GO:0005524">
    <property type="term" value="F:ATP binding"/>
    <property type="evidence" value="ECO:0007669"/>
    <property type="project" value="UniProtKB-KW"/>
</dbReference>
<dbReference type="InterPro" id="IPR005467">
    <property type="entry name" value="His_kinase_dom"/>
</dbReference>
<dbReference type="NCBIfam" id="TIGR00229">
    <property type="entry name" value="sensory_box"/>
    <property type="match status" value="2"/>
</dbReference>
<dbReference type="InterPro" id="IPR036641">
    <property type="entry name" value="HPT_dom_sf"/>
</dbReference>
<keyword evidence="13" id="KW-0902">Two-component regulatory system</keyword>
<feature type="modified residue" description="Phosphohistidine" evidence="16">
    <location>
        <position position="1191"/>
    </location>
</feature>
<proteinExistence type="inferred from homology"/>
<dbReference type="CDD" id="cd16922">
    <property type="entry name" value="HATPase_EvgS-ArcB-TorS-like"/>
    <property type="match status" value="1"/>
</dbReference>
<dbReference type="CDD" id="cd17546">
    <property type="entry name" value="REC_hyHK_CKI1_RcsC-like"/>
    <property type="match status" value="1"/>
</dbReference>
<dbReference type="SMART" id="SM00388">
    <property type="entry name" value="HisKA"/>
    <property type="match status" value="1"/>
</dbReference>
<evidence type="ECO:0000256" key="18">
    <source>
        <dbReference type="SAM" id="MobiDB-lite"/>
    </source>
</evidence>
<dbReference type="InterPro" id="IPR011006">
    <property type="entry name" value="CheY-like_superfamily"/>
</dbReference>
<dbReference type="AlphaFoldDB" id="A0A2P7VJR1"/>
<evidence type="ECO:0000256" key="5">
    <source>
        <dbReference type="ARBA" id="ARBA00022475"/>
    </source>
</evidence>
<dbReference type="SMART" id="SM00448">
    <property type="entry name" value="REC"/>
    <property type="match status" value="1"/>
</dbReference>
<dbReference type="FunFam" id="3.30.565.10:FF:000010">
    <property type="entry name" value="Sensor histidine kinase RcsC"/>
    <property type="match status" value="1"/>
</dbReference>
<evidence type="ECO:0000313" key="24">
    <source>
        <dbReference type="Proteomes" id="UP000240419"/>
    </source>
</evidence>
<evidence type="ECO:0000259" key="20">
    <source>
        <dbReference type="PROSITE" id="PS50110"/>
    </source>
</evidence>
<feature type="domain" description="Histidine kinase" evidence="19">
    <location>
        <begin position="619"/>
        <end position="840"/>
    </location>
</feature>
<evidence type="ECO:0000256" key="11">
    <source>
        <dbReference type="ARBA" id="ARBA00022840"/>
    </source>
</evidence>
<dbReference type="SUPFAM" id="SSF47226">
    <property type="entry name" value="Histidine-containing phosphotransfer domain, HPT domain"/>
    <property type="match status" value="1"/>
</dbReference>
<evidence type="ECO:0000256" key="13">
    <source>
        <dbReference type="ARBA" id="ARBA00023012"/>
    </source>
</evidence>
<evidence type="ECO:0000256" key="2">
    <source>
        <dbReference type="ARBA" id="ARBA00004651"/>
    </source>
</evidence>
<dbReference type="GO" id="GO:0006355">
    <property type="term" value="P:regulation of DNA-templated transcription"/>
    <property type="evidence" value="ECO:0007669"/>
    <property type="project" value="InterPro"/>
</dbReference>
<dbReference type="Gene3D" id="3.30.450.20">
    <property type="entry name" value="PAS domain"/>
    <property type="match status" value="3"/>
</dbReference>
<dbReference type="GO" id="GO:0005886">
    <property type="term" value="C:plasma membrane"/>
    <property type="evidence" value="ECO:0007669"/>
    <property type="project" value="UniProtKB-SubCell"/>
</dbReference>
<evidence type="ECO:0000256" key="3">
    <source>
        <dbReference type="ARBA" id="ARBA00006402"/>
    </source>
</evidence>
<dbReference type="CDD" id="cd00082">
    <property type="entry name" value="HisKA"/>
    <property type="match status" value="1"/>
</dbReference>
<feature type="modified residue" description="4-aspartylphosphate" evidence="17">
    <location>
        <position position="903"/>
    </location>
</feature>
<dbReference type="InterPro" id="IPR003661">
    <property type="entry name" value="HisK_dim/P_dom"/>
</dbReference>
<dbReference type="EC" id="2.7.13.3" evidence="4"/>
<dbReference type="FunFam" id="1.10.287.130:FF:000004">
    <property type="entry name" value="Ethylene receptor 1"/>
    <property type="match status" value="1"/>
</dbReference>
<dbReference type="CDD" id="cd00130">
    <property type="entry name" value="PAS"/>
    <property type="match status" value="1"/>
</dbReference>
<keyword evidence="11" id="KW-0067">ATP-binding</keyword>
<gene>
    <name evidence="23" type="ORF">C7R93_01850</name>
</gene>
<evidence type="ECO:0000256" key="12">
    <source>
        <dbReference type="ARBA" id="ARBA00022989"/>
    </source>
</evidence>
<evidence type="ECO:0000259" key="19">
    <source>
        <dbReference type="PROSITE" id="PS50109"/>
    </source>
</evidence>
<evidence type="ECO:0000256" key="15">
    <source>
        <dbReference type="ARBA" id="ARBA00074306"/>
    </source>
</evidence>
<comment type="caution">
    <text evidence="23">The sequence shown here is derived from an EMBL/GenBank/DDBJ whole genome shotgun (WGS) entry which is preliminary data.</text>
</comment>
<evidence type="ECO:0000259" key="21">
    <source>
        <dbReference type="PROSITE" id="PS50112"/>
    </source>
</evidence>
<dbReference type="InterPro" id="IPR008207">
    <property type="entry name" value="Sig_transdc_His_kin_Hpt_dom"/>
</dbReference>
<feature type="domain" description="HPt" evidence="22">
    <location>
        <begin position="1152"/>
        <end position="1247"/>
    </location>
</feature>
<organism evidence="23 24">
    <name type="scientific">Brevibacillus fortis</name>
    <dbReference type="NCBI Taxonomy" id="2126352"/>
    <lineage>
        <taxon>Bacteria</taxon>
        <taxon>Bacillati</taxon>
        <taxon>Bacillota</taxon>
        <taxon>Bacilli</taxon>
        <taxon>Bacillales</taxon>
        <taxon>Paenibacillaceae</taxon>
        <taxon>Brevibacillus</taxon>
    </lineage>
</organism>
<feature type="region of interest" description="Disordered" evidence="18">
    <location>
        <begin position="312"/>
        <end position="331"/>
    </location>
</feature>
<evidence type="ECO:0000256" key="9">
    <source>
        <dbReference type="ARBA" id="ARBA00022741"/>
    </source>
</evidence>
<keyword evidence="5" id="KW-1003">Cell membrane</keyword>
<dbReference type="InterPro" id="IPR036097">
    <property type="entry name" value="HisK_dim/P_sf"/>
</dbReference>
<dbReference type="InterPro" id="IPR036890">
    <property type="entry name" value="HATPase_C_sf"/>
</dbReference>
<feature type="domain" description="PAS" evidence="21">
    <location>
        <begin position="357"/>
        <end position="387"/>
    </location>
</feature>
<dbReference type="InterPro" id="IPR003594">
    <property type="entry name" value="HATPase_dom"/>
</dbReference>
<keyword evidence="10" id="KW-0418">Kinase</keyword>
<dbReference type="Pfam" id="PF02518">
    <property type="entry name" value="HATPase_c"/>
    <property type="match status" value="1"/>
</dbReference>
<evidence type="ECO:0000256" key="4">
    <source>
        <dbReference type="ARBA" id="ARBA00012438"/>
    </source>
</evidence>
<feature type="domain" description="Response regulatory" evidence="20">
    <location>
        <begin position="854"/>
        <end position="973"/>
    </location>
</feature>
<evidence type="ECO:0000313" key="23">
    <source>
        <dbReference type="EMBL" id="PSJ99457.1"/>
    </source>
</evidence>
<dbReference type="SUPFAM" id="SSF55785">
    <property type="entry name" value="PYP-like sensor domain (PAS domain)"/>
    <property type="match status" value="2"/>
</dbReference>
<dbReference type="Gene3D" id="1.20.120.160">
    <property type="entry name" value="HPT domain"/>
    <property type="match status" value="1"/>
</dbReference>
<dbReference type="Pfam" id="PF01627">
    <property type="entry name" value="Hpt"/>
    <property type="match status" value="1"/>
</dbReference>